<dbReference type="InterPro" id="IPR000675">
    <property type="entry name" value="Cutinase/axe"/>
</dbReference>
<keyword evidence="1 3" id="KW-0378">Hydrolase</keyword>
<dbReference type="SUPFAM" id="SSF53474">
    <property type="entry name" value="alpha/beta-Hydrolases"/>
    <property type="match status" value="1"/>
</dbReference>
<reference evidence="3 4" key="1">
    <citation type="submission" date="2023-04" db="EMBL/GenBank/DDBJ databases">
        <title>Forest soil microbial communities from Buena Vista Peninsula, Colon Province, Panama.</title>
        <authorList>
            <person name="Bouskill N."/>
        </authorList>
    </citation>
    <scope>NUCLEOTIDE SEQUENCE [LARGE SCALE GENOMIC DNA]</scope>
    <source>
        <strain evidence="3 4">CFH S0262</strain>
    </source>
</reference>
<dbReference type="Pfam" id="PF01083">
    <property type="entry name" value="Cutinase"/>
    <property type="match status" value="1"/>
</dbReference>
<feature type="chain" id="PRO_5047137962" evidence="2">
    <location>
        <begin position="25"/>
        <end position="205"/>
    </location>
</feature>
<evidence type="ECO:0000256" key="2">
    <source>
        <dbReference type="SAM" id="SignalP"/>
    </source>
</evidence>
<dbReference type="Gene3D" id="3.40.50.1820">
    <property type="entry name" value="alpha/beta hydrolase"/>
    <property type="match status" value="1"/>
</dbReference>
<evidence type="ECO:0000313" key="4">
    <source>
        <dbReference type="Proteomes" id="UP001160334"/>
    </source>
</evidence>
<comment type="caution">
    <text evidence="3">The sequence shown here is derived from an EMBL/GenBank/DDBJ whole genome shotgun (WGS) entry which is preliminary data.</text>
</comment>
<gene>
    <name evidence="3" type="ORF">M2280_006332</name>
</gene>
<feature type="signal peptide" evidence="2">
    <location>
        <begin position="1"/>
        <end position="24"/>
    </location>
</feature>
<organism evidence="3 4">
    <name type="scientific">Prescottella agglutinans</name>
    <dbReference type="NCBI Taxonomy" id="1644129"/>
    <lineage>
        <taxon>Bacteria</taxon>
        <taxon>Bacillati</taxon>
        <taxon>Actinomycetota</taxon>
        <taxon>Actinomycetes</taxon>
        <taxon>Mycobacteriales</taxon>
        <taxon>Nocardiaceae</taxon>
        <taxon>Prescottella</taxon>
    </lineage>
</organism>
<dbReference type="InterPro" id="IPR029058">
    <property type="entry name" value="AB_hydrolase_fold"/>
</dbReference>
<keyword evidence="2" id="KW-0732">Signal</keyword>
<accession>A0ABT6ML72</accession>
<protein>
    <submittedName>
        <fullName evidence="3">Cutinase</fullName>
        <ecNumber evidence="3">3.1.1.74</ecNumber>
    </submittedName>
</protein>
<dbReference type="EMBL" id="JARXVC010000037">
    <property type="protein sequence ID" value="MDH6285068.1"/>
    <property type="molecule type" value="Genomic_DNA"/>
</dbReference>
<sequence>MKRLIFALAAMLGMLGVFTPTASAETPINQCVGTWSVVVGGLTNNNSDGFFNQNQRVGYNSADTRAGVNELNRLTRDHRRFCPGDHIKMVGHSGGAAVVHVWLTENGTGFGNINAVLLADPKRPAGPGGPGFAQTDFPFNLYPPLAGADNFYSGVPVWTVCNNSDHICNSQATWDGYFVGGTHDAYDKDVNHYSDWGNGQDYRWF</sequence>
<name>A0ABT6ML72_9NOCA</name>
<keyword evidence="4" id="KW-1185">Reference proteome</keyword>
<evidence type="ECO:0000256" key="1">
    <source>
        <dbReference type="ARBA" id="ARBA00022801"/>
    </source>
</evidence>
<proteinExistence type="predicted"/>
<evidence type="ECO:0000313" key="3">
    <source>
        <dbReference type="EMBL" id="MDH6285068.1"/>
    </source>
</evidence>
<dbReference type="RefSeq" id="WP_280764218.1">
    <property type="nucleotide sequence ID" value="NZ_JARXVC010000037.1"/>
</dbReference>
<dbReference type="Proteomes" id="UP001160334">
    <property type="component" value="Unassembled WGS sequence"/>
</dbReference>
<dbReference type="GO" id="GO:0050525">
    <property type="term" value="F:cutinase activity"/>
    <property type="evidence" value="ECO:0007669"/>
    <property type="project" value="UniProtKB-EC"/>
</dbReference>
<dbReference type="EC" id="3.1.1.74" evidence="3"/>